<protein>
    <recommendedName>
        <fullName evidence="1">IraD/Gp25-like domain-containing protein</fullName>
    </recommendedName>
</protein>
<dbReference type="Pfam" id="PF04965">
    <property type="entry name" value="GPW_gp25"/>
    <property type="match status" value="1"/>
</dbReference>
<accession>B3ET75</accession>
<dbReference type="Gene3D" id="3.10.450.40">
    <property type="match status" value="1"/>
</dbReference>
<gene>
    <name evidence="2" type="ordered locus">Aasi_1082</name>
</gene>
<dbReference type="EMBL" id="CP001102">
    <property type="protein sequence ID" value="ACE06427.1"/>
    <property type="molecule type" value="Genomic_DNA"/>
</dbReference>
<dbReference type="InterPro" id="IPR007048">
    <property type="entry name" value="IraD/Gp25-like"/>
</dbReference>
<keyword evidence="3" id="KW-1185">Reference proteome</keyword>
<organism evidence="2 3">
    <name type="scientific">Amoebophilus asiaticus (strain 5a2)</name>
    <dbReference type="NCBI Taxonomy" id="452471"/>
    <lineage>
        <taxon>Bacteria</taxon>
        <taxon>Pseudomonadati</taxon>
        <taxon>Bacteroidota</taxon>
        <taxon>Cytophagia</taxon>
        <taxon>Cytophagales</taxon>
        <taxon>Amoebophilaceae</taxon>
        <taxon>Candidatus Amoebophilus</taxon>
    </lineage>
</organism>
<feature type="domain" description="IraD/Gp25-like" evidence="1">
    <location>
        <begin position="30"/>
        <end position="119"/>
    </location>
</feature>
<dbReference type="KEGG" id="aas:Aasi_1082"/>
<evidence type="ECO:0000259" key="1">
    <source>
        <dbReference type="Pfam" id="PF04965"/>
    </source>
</evidence>
<dbReference type="OrthoDB" id="9802846at2"/>
<proteinExistence type="predicted"/>
<dbReference type="SUPFAM" id="SSF160719">
    <property type="entry name" value="gpW/gp25-like"/>
    <property type="match status" value="1"/>
</dbReference>
<name>B3ET75_AMOA5</name>
<dbReference type="AlphaFoldDB" id="B3ET75"/>
<reference evidence="2 3" key="1">
    <citation type="journal article" date="2010" name="J. Bacteriol.">
        <title>The genome of the amoeba symbiont 'Candidatus Amoebophilus asiaticus' reveals common mechanisms for host cell interaction among amoeba-associated bacteria.</title>
        <authorList>
            <person name="Schmitz-Esser S."/>
            <person name="Tischler P."/>
            <person name="Arnold R."/>
            <person name="Montanaro J."/>
            <person name="Wagner M."/>
            <person name="Rattei T."/>
            <person name="Horn M."/>
        </authorList>
    </citation>
    <scope>NUCLEOTIDE SEQUENCE [LARGE SCALE GENOMIC DNA]</scope>
    <source>
        <strain evidence="2 3">5a2</strain>
    </source>
</reference>
<dbReference type="RefSeq" id="WP_012473185.1">
    <property type="nucleotide sequence ID" value="NC_010830.1"/>
</dbReference>
<evidence type="ECO:0000313" key="3">
    <source>
        <dbReference type="Proteomes" id="UP000001227"/>
    </source>
</evidence>
<dbReference type="TCDB" id="3.A.23.6.1">
    <property type="family name" value="the type vi symbiosis/virulence secretory system (t6ss) family"/>
</dbReference>
<dbReference type="STRING" id="452471.Aasi_1082"/>
<dbReference type="eggNOG" id="COG3628">
    <property type="taxonomic scope" value="Bacteria"/>
</dbReference>
<evidence type="ECO:0000313" key="2">
    <source>
        <dbReference type="EMBL" id="ACE06427.1"/>
    </source>
</evidence>
<dbReference type="Proteomes" id="UP000001227">
    <property type="component" value="Chromosome"/>
</dbReference>
<dbReference type="HOGENOM" id="CLU_133204_0_0_10"/>
<sequence length="131" mass="15143">MIEESMFLGVGWNFPPSFDRYSKSIEMVRDEIDIHQSLQVLFTTTPGERTMELDYGCDLSPLAFQRLDLNLKTFMINNIKDAIARCEPRIRVKEVKLEEEDNISGLVNIYVSYIIKSTNMPGNLVYAHSFE</sequence>